<keyword evidence="2" id="KW-1185">Reference proteome</keyword>
<dbReference type="EMBL" id="CM042018">
    <property type="protein sequence ID" value="KAI3827700.1"/>
    <property type="molecule type" value="Genomic_DNA"/>
</dbReference>
<accession>A0ACB9K5X3</accession>
<dbReference type="Proteomes" id="UP001056120">
    <property type="component" value="Linkage Group LG01"/>
</dbReference>
<reference evidence="1 2" key="2">
    <citation type="journal article" date="2022" name="Mol. Ecol. Resour.">
        <title>The genomes of chicory, endive, great burdock and yacon provide insights into Asteraceae paleo-polyploidization history and plant inulin production.</title>
        <authorList>
            <person name="Fan W."/>
            <person name="Wang S."/>
            <person name="Wang H."/>
            <person name="Wang A."/>
            <person name="Jiang F."/>
            <person name="Liu H."/>
            <person name="Zhao H."/>
            <person name="Xu D."/>
            <person name="Zhang Y."/>
        </authorList>
    </citation>
    <scope>NUCLEOTIDE SEQUENCE [LARGE SCALE GENOMIC DNA]</scope>
    <source>
        <strain evidence="2">cv. Yunnan</strain>
        <tissue evidence="1">Leaves</tissue>
    </source>
</reference>
<reference evidence="2" key="1">
    <citation type="journal article" date="2022" name="Mol. Ecol. Resour.">
        <title>The genomes of chicory, endive, great burdock and yacon provide insights into Asteraceae palaeo-polyploidization history and plant inulin production.</title>
        <authorList>
            <person name="Fan W."/>
            <person name="Wang S."/>
            <person name="Wang H."/>
            <person name="Wang A."/>
            <person name="Jiang F."/>
            <person name="Liu H."/>
            <person name="Zhao H."/>
            <person name="Xu D."/>
            <person name="Zhang Y."/>
        </authorList>
    </citation>
    <scope>NUCLEOTIDE SEQUENCE [LARGE SCALE GENOMIC DNA]</scope>
    <source>
        <strain evidence="2">cv. Yunnan</strain>
    </source>
</reference>
<name>A0ACB9K5X3_9ASTR</name>
<comment type="caution">
    <text evidence="1">The sequence shown here is derived from an EMBL/GenBank/DDBJ whole genome shotgun (WGS) entry which is preliminary data.</text>
</comment>
<proteinExistence type="predicted"/>
<sequence length="231" mass="26639">MIVRIKMNKNHSVKEIDPEQKVENNNNDEVLRMKRILDDESVSESVVLESLKKLLNIRVSVKTLEATGIGRSIRVLQKHGSKDVRQIAWALVKKWKGIVDEYIKKESSVDSEKVKGVEEKFKATKRKLHEAYDEADKMKRKRRIQVLPNYRRVRVLSAAKAVGLYLRGDLAIATDEKRRPRHYYTRNEGSPRANCQRHCQWRWLNALSLSPAKAASFTSSFCPLACKLSPL</sequence>
<evidence type="ECO:0000313" key="1">
    <source>
        <dbReference type="EMBL" id="KAI3827700.1"/>
    </source>
</evidence>
<evidence type="ECO:0000313" key="2">
    <source>
        <dbReference type="Proteomes" id="UP001056120"/>
    </source>
</evidence>
<gene>
    <name evidence="1" type="ORF">L1987_01783</name>
</gene>
<organism evidence="1 2">
    <name type="scientific">Smallanthus sonchifolius</name>
    <dbReference type="NCBI Taxonomy" id="185202"/>
    <lineage>
        <taxon>Eukaryota</taxon>
        <taxon>Viridiplantae</taxon>
        <taxon>Streptophyta</taxon>
        <taxon>Embryophyta</taxon>
        <taxon>Tracheophyta</taxon>
        <taxon>Spermatophyta</taxon>
        <taxon>Magnoliopsida</taxon>
        <taxon>eudicotyledons</taxon>
        <taxon>Gunneridae</taxon>
        <taxon>Pentapetalae</taxon>
        <taxon>asterids</taxon>
        <taxon>campanulids</taxon>
        <taxon>Asterales</taxon>
        <taxon>Asteraceae</taxon>
        <taxon>Asteroideae</taxon>
        <taxon>Heliantheae alliance</taxon>
        <taxon>Millerieae</taxon>
        <taxon>Smallanthus</taxon>
    </lineage>
</organism>
<protein>
    <submittedName>
        <fullName evidence="1">Uncharacterized protein</fullName>
    </submittedName>
</protein>